<dbReference type="GO" id="GO:0007032">
    <property type="term" value="P:endosome organization"/>
    <property type="evidence" value="ECO:0007669"/>
    <property type="project" value="TreeGrafter"/>
</dbReference>
<dbReference type="GO" id="GO:0006904">
    <property type="term" value="P:vesicle docking involved in exocytosis"/>
    <property type="evidence" value="ECO:0007669"/>
    <property type="project" value="TreeGrafter"/>
</dbReference>
<feature type="compositionally biased region" description="Polar residues" evidence="11">
    <location>
        <begin position="991"/>
        <end position="1000"/>
    </location>
</feature>
<dbReference type="Proteomes" id="UP000316759">
    <property type="component" value="Unassembled WGS sequence"/>
</dbReference>
<evidence type="ECO:0000256" key="8">
    <source>
        <dbReference type="ARBA" id="ARBA00023136"/>
    </source>
</evidence>
<reference evidence="13 14" key="1">
    <citation type="submission" date="2019-04" db="EMBL/GenBank/DDBJ databases">
        <title>Annotation for the trematode Fasciola gigantica.</title>
        <authorList>
            <person name="Choi Y.-J."/>
        </authorList>
    </citation>
    <scope>NUCLEOTIDE SEQUENCE [LARGE SCALE GENOMIC DNA]</scope>
    <source>
        <strain evidence="13">Uganda_cow_1</strain>
    </source>
</reference>
<evidence type="ECO:0000256" key="1">
    <source>
        <dbReference type="ARBA" id="ARBA00004492"/>
    </source>
</evidence>
<dbReference type="InterPro" id="IPR000547">
    <property type="entry name" value="Clathrin_H-chain/VPS_repeat"/>
</dbReference>
<name>A0A504YIC4_FASGI</name>
<keyword evidence="3" id="KW-0813">Transport</keyword>
<evidence type="ECO:0000256" key="7">
    <source>
        <dbReference type="ARBA" id="ARBA00022927"/>
    </source>
</evidence>
<feature type="domain" description="RING-type" evidence="12">
    <location>
        <begin position="787"/>
        <end position="825"/>
    </location>
</feature>
<dbReference type="SUPFAM" id="SSF57850">
    <property type="entry name" value="RING/U-box"/>
    <property type="match status" value="1"/>
</dbReference>
<dbReference type="AlphaFoldDB" id="A0A504YIC4"/>
<dbReference type="CDD" id="cd16688">
    <property type="entry name" value="RING-H2_Vps11"/>
    <property type="match status" value="1"/>
</dbReference>
<keyword evidence="4" id="KW-0479">Metal-binding</keyword>
<dbReference type="GO" id="GO:0008270">
    <property type="term" value="F:zinc ion binding"/>
    <property type="evidence" value="ECO:0007669"/>
    <property type="project" value="UniProtKB-KW"/>
</dbReference>
<dbReference type="InterPro" id="IPR057308">
    <property type="entry name" value="CHCR_PEP5_VPS11"/>
</dbReference>
<dbReference type="InterPro" id="IPR001841">
    <property type="entry name" value="Znf_RING"/>
</dbReference>
<dbReference type="PANTHER" id="PTHR23323:SF24">
    <property type="entry name" value="VACUOLAR PROTEIN SORTING-ASSOCIATED PROTEIN 11 HOMOLOG"/>
    <property type="match status" value="1"/>
</dbReference>
<keyword evidence="7" id="KW-0653">Protein transport</keyword>
<accession>A0A504YIC4</accession>
<evidence type="ECO:0000256" key="5">
    <source>
        <dbReference type="ARBA" id="ARBA00022771"/>
    </source>
</evidence>
<dbReference type="GO" id="GO:0007033">
    <property type="term" value="P:vacuole organization"/>
    <property type="evidence" value="ECO:0007669"/>
    <property type="project" value="TreeGrafter"/>
</dbReference>
<evidence type="ECO:0000313" key="14">
    <source>
        <dbReference type="Proteomes" id="UP000316759"/>
    </source>
</evidence>
<evidence type="ECO:0000256" key="3">
    <source>
        <dbReference type="ARBA" id="ARBA00022448"/>
    </source>
</evidence>
<dbReference type="Pfam" id="PF23341">
    <property type="entry name" value="PEP5_VPS11_N"/>
    <property type="match status" value="1"/>
</dbReference>
<comment type="similarity">
    <text evidence="2">Belongs to the VPS11 family.</text>
</comment>
<dbReference type="Pfam" id="PF23356">
    <property type="entry name" value="TPR_PEP5_VPS11"/>
    <property type="match status" value="1"/>
</dbReference>
<comment type="subcellular location">
    <subcellularLocation>
        <location evidence="1">Late endosome membrane</location>
        <topology evidence="1">Peripheral membrane protein</topology>
        <orientation evidence="1">Cytoplasmic side</orientation>
    </subcellularLocation>
</comment>
<keyword evidence="14" id="KW-1185">Reference proteome</keyword>
<dbReference type="GO" id="GO:0048284">
    <property type="term" value="P:organelle fusion"/>
    <property type="evidence" value="ECO:0007669"/>
    <property type="project" value="TreeGrafter"/>
</dbReference>
<dbReference type="GO" id="GO:0006886">
    <property type="term" value="P:intracellular protein transport"/>
    <property type="evidence" value="ECO:0007669"/>
    <property type="project" value="UniProtKB-UniRule"/>
</dbReference>
<evidence type="ECO:0000256" key="10">
    <source>
        <dbReference type="PROSITE-ProRule" id="PRU01006"/>
    </source>
</evidence>
<feature type="repeat" description="CHCR" evidence="10">
    <location>
        <begin position="521"/>
        <end position="699"/>
    </location>
</feature>
<feature type="repeat" description="CHCR" evidence="10">
    <location>
        <begin position="373"/>
        <end position="518"/>
    </location>
</feature>
<dbReference type="STRING" id="46835.A0A504YIC4"/>
<feature type="compositionally biased region" description="Low complexity" evidence="11">
    <location>
        <begin position="980"/>
        <end position="990"/>
    </location>
</feature>
<keyword evidence="8" id="KW-0472">Membrane</keyword>
<organism evidence="13 14">
    <name type="scientific">Fasciola gigantica</name>
    <name type="common">Giant liver fluke</name>
    <dbReference type="NCBI Taxonomy" id="46835"/>
    <lineage>
        <taxon>Eukaryota</taxon>
        <taxon>Metazoa</taxon>
        <taxon>Spiralia</taxon>
        <taxon>Lophotrochozoa</taxon>
        <taxon>Platyhelminthes</taxon>
        <taxon>Trematoda</taxon>
        <taxon>Digenea</taxon>
        <taxon>Plagiorchiida</taxon>
        <taxon>Echinostomata</taxon>
        <taxon>Echinostomatoidea</taxon>
        <taxon>Fasciolidae</taxon>
        <taxon>Fasciola</taxon>
    </lineage>
</organism>
<evidence type="ECO:0000256" key="9">
    <source>
        <dbReference type="PROSITE-ProRule" id="PRU00175"/>
    </source>
</evidence>
<dbReference type="GO" id="GO:0030674">
    <property type="term" value="F:protein-macromolecule adaptor activity"/>
    <property type="evidence" value="ECO:0007669"/>
    <property type="project" value="TreeGrafter"/>
</dbReference>
<evidence type="ECO:0000259" key="12">
    <source>
        <dbReference type="PROSITE" id="PS50089"/>
    </source>
</evidence>
<keyword evidence="6" id="KW-0862">Zinc</keyword>
<gene>
    <name evidence="13" type="ORF">FGIG_02200</name>
</gene>
<dbReference type="InterPro" id="IPR057307">
    <property type="entry name" value="PEP5_VPS11_N"/>
</dbReference>
<dbReference type="EMBL" id="SUNJ01008735">
    <property type="protein sequence ID" value="TPP60984.1"/>
    <property type="molecule type" value="Genomic_DNA"/>
</dbReference>
<dbReference type="InterPro" id="IPR013083">
    <property type="entry name" value="Znf_RING/FYVE/PHD"/>
</dbReference>
<feature type="compositionally biased region" description="Polar residues" evidence="11">
    <location>
        <begin position="1032"/>
        <end position="1052"/>
    </location>
</feature>
<evidence type="ECO:0000256" key="2">
    <source>
        <dbReference type="ARBA" id="ARBA00007070"/>
    </source>
</evidence>
<protein>
    <submittedName>
        <fullName evidence="13">Vacuolar protein sorting associated protein 11</fullName>
    </submittedName>
</protein>
<keyword evidence="5 9" id="KW-0863">Zinc-finger</keyword>
<evidence type="ECO:0000256" key="6">
    <source>
        <dbReference type="ARBA" id="ARBA00022833"/>
    </source>
</evidence>
<comment type="caution">
    <text evidence="13">The sequence shown here is derived from an EMBL/GenBank/DDBJ whole genome shotgun (WGS) entry which is preliminary data.</text>
</comment>
<dbReference type="Gene3D" id="3.30.40.10">
    <property type="entry name" value="Zinc/RING finger domain, C3HC4 (zinc finger)"/>
    <property type="match status" value="1"/>
</dbReference>
<feature type="region of interest" description="Disordered" evidence="11">
    <location>
        <begin position="866"/>
        <end position="885"/>
    </location>
</feature>
<dbReference type="PROSITE" id="PS50089">
    <property type="entry name" value="ZF_RING_2"/>
    <property type="match status" value="1"/>
</dbReference>
<dbReference type="PROSITE" id="PS50236">
    <property type="entry name" value="CHCR"/>
    <property type="match status" value="2"/>
</dbReference>
<sequence length="1061" mass="118148">MHVCHTKQQDVLVTIGIDEDNEERLKVWNNAKWFNRPEPPCLRNSSCIPSGQTISPTLLTEQIFFLTKVTCVSVDQTLQLIALGHENGTLQVIRGEITRERSGKRFILHTFSEAVTGLGICAAPAEATGTIGRTRADVSSTDHVSPIVFASTNACTMSFLLGRRDEVQLQNILDQHRGGYSCSTMIKENSVTHFVVADSQAVRFYNWDGRSRCLAAGGNKLAVKAFKQYLVIVRGIKDRYLSADSSVSVHIPPESVDSMDPSDLGTVIVHDYLNHFIAGEFPVPDIISLFVEWDAIYALCEHSDVSQRYSLVCISEKSTQAKLELLFSKKNFQLALDVAKSQNLSREDITHIIWRYADHLYKQKEYDASIKEYVRTIGVLEASFVIQRFLEGGHIAQLAYYLEALSDTNLASSDHLILLLNCYSRLQDKGKINRFVEGPVNPNLDVPAAIHVLRQSGCPDAALKLAQATENSSSEVAILVEDLDDGLGALKSVGTFPFDEALKAVCTHGPLLMERYPKETVTVLENLCAHPEASRINIHHLLRIFINSREGLLRFLQRYVENAKVSEKVAGVTDTLLELVLHEAERLEKTMKKEEEPVDSSMEKQHQSLLELATRLLQNEQLPYDEHKALLVCYQRHFYVGCIYLWKKLKLYDQLIDHYISLDDSGKVLQTCHQYGDALPNLWLLALRYFATKPENSDELQQVVSEIDRHELTPPLIVLQILSDADVNQRCSVGAIRDYLLRHLEAGTDKINAMRKEVQQLREETMRNREVVRNLSSQVKIFQQQKCVLCHQTLEPPSVHFLCDHAYHKTCFDNYAYGDHQCPECGPRNKKLLSEAASAGTGITNSSVNQIVTQLRQALQLAHSTSRIGESDNLSTADPSQPTSPRLTKALAQILAQGGGGFDSTKPRRLRDQSPLSWNSIPMAPLSDRAKLAGSVRSEESIGSMPGFFARTQSGSVTDIKGHSVQHSSAQHVTALAHTGSTGYVSGSSGRPQNEDNQQQKQHKPLSGLPISSFNPFGDSDTEEDNVAGKQQHVTNSDPVLATQSGAQSANKAETYRTPFD</sequence>
<evidence type="ECO:0000313" key="13">
    <source>
        <dbReference type="EMBL" id="TPP60984.1"/>
    </source>
</evidence>
<feature type="region of interest" description="Disordered" evidence="11">
    <location>
        <begin position="980"/>
        <end position="1061"/>
    </location>
</feature>
<proteinExistence type="inferred from homology"/>
<evidence type="ECO:0000256" key="4">
    <source>
        <dbReference type="ARBA" id="ARBA00022723"/>
    </source>
</evidence>
<dbReference type="GO" id="GO:0031902">
    <property type="term" value="C:late endosome membrane"/>
    <property type="evidence" value="ECO:0007669"/>
    <property type="project" value="UniProtKB-SubCell"/>
</dbReference>
<evidence type="ECO:0000256" key="11">
    <source>
        <dbReference type="SAM" id="MobiDB-lite"/>
    </source>
</evidence>
<dbReference type="PANTHER" id="PTHR23323">
    <property type="entry name" value="VACUOLAR PROTEIN SORTING-ASSOCIATED PROTEIN"/>
    <property type="match status" value="1"/>
</dbReference>
<feature type="region of interest" description="Disordered" evidence="11">
    <location>
        <begin position="898"/>
        <end position="917"/>
    </location>
</feature>
<dbReference type="OrthoDB" id="26184at2759"/>
<dbReference type="GO" id="GO:0030897">
    <property type="term" value="C:HOPS complex"/>
    <property type="evidence" value="ECO:0007669"/>
    <property type="project" value="TreeGrafter"/>
</dbReference>